<dbReference type="OrthoDB" id="285364at2"/>
<dbReference type="EMBL" id="VLLL01000005">
    <property type="protein sequence ID" value="TWJ14696.1"/>
    <property type="molecule type" value="Genomic_DNA"/>
</dbReference>
<evidence type="ECO:0000313" key="3">
    <source>
        <dbReference type="Proteomes" id="UP000321617"/>
    </source>
</evidence>
<dbReference type="Proteomes" id="UP000321617">
    <property type="component" value="Unassembled WGS sequence"/>
</dbReference>
<keyword evidence="3" id="KW-1185">Reference proteome</keyword>
<dbReference type="Gene3D" id="2.170.150.40">
    <property type="entry name" value="Domain of unknown function (DUF427)"/>
    <property type="match status" value="1"/>
</dbReference>
<dbReference type="Pfam" id="PF04248">
    <property type="entry name" value="NTP_transf_9"/>
    <property type="match status" value="1"/>
</dbReference>
<gene>
    <name evidence="2" type="ORF">LX16_0385</name>
</gene>
<proteinExistence type="predicted"/>
<comment type="caution">
    <text evidence="2">The sequence shown here is derived from an EMBL/GenBank/DDBJ whole genome shotgun (WGS) entry which is preliminary data.</text>
</comment>
<dbReference type="InterPro" id="IPR038694">
    <property type="entry name" value="DUF427_sf"/>
</dbReference>
<dbReference type="InterPro" id="IPR007361">
    <property type="entry name" value="DUF427"/>
</dbReference>
<dbReference type="PANTHER" id="PTHR34310">
    <property type="entry name" value="DUF427 DOMAIN PROTEIN (AFU_ORTHOLOGUE AFUA_3G02220)"/>
    <property type="match status" value="1"/>
</dbReference>
<dbReference type="RefSeq" id="WP_147132164.1">
    <property type="nucleotide sequence ID" value="NZ_BAABIJ010000001.1"/>
</dbReference>
<evidence type="ECO:0000313" key="2">
    <source>
        <dbReference type="EMBL" id="TWJ14696.1"/>
    </source>
</evidence>
<sequence>MRAILDGTVVAEADDADVIEIEGNSYFPPSATDGDRFEKSPTPYFCPWKGECQYWSIRVGDRLYGDAAWSYPEPMPTALERVGRDFGGYVAFDPSVRVE</sequence>
<accession>A0A562V9Y6</accession>
<name>A0A562V9Y6_9ACTN</name>
<feature type="domain" description="DUF427" evidence="1">
    <location>
        <begin position="1"/>
        <end position="94"/>
    </location>
</feature>
<protein>
    <submittedName>
        <fullName evidence="2">Uncharacterized protein (DUF427 family)</fullName>
    </submittedName>
</protein>
<reference evidence="2 3" key="1">
    <citation type="journal article" date="2013" name="Stand. Genomic Sci.">
        <title>Genomic Encyclopedia of Type Strains, Phase I: The one thousand microbial genomes (KMG-I) project.</title>
        <authorList>
            <person name="Kyrpides N.C."/>
            <person name="Woyke T."/>
            <person name="Eisen J.A."/>
            <person name="Garrity G."/>
            <person name="Lilburn T.G."/>
            <person name="Beck B.J."/>
            <person name="Whitman W.B."/>
            <person name="Hugenholtz P."/>
            <person name="Klenk H.P."/>
        </authorList>
    </citation>
    <scope>NUCLEOTIDE SEQUENCE [LARGE SCALE GENOMIC DNA]</scope>
    <source>
        <strain evidence="2 3">DSM 45044</strain>
    </source>
</reference>
<dbReference type="AlphaFoldDB" id="A0A562V9Y6"/>
<evidence type="ECO:0000259" key="1">
    <source>
        <dbReference type="Pfam" id="PF04248"/>
    </source>
</evidence>
<organism evidence="2 3">
    <name type="scientific">Stackebrandtia albiflava</name>
    <dbReference type="NCBI Taxonomy" id="406432"/>
    <lineage>
        <taxon>Bacteria</taxon>
        <taxon>Bacillati</taxon>
        <taxon>Actinomycetota</taxon>
        <taxon>Actinomycetes</taxon>
        <taxon>Glycomycetales</taxon>
        <taxon>Glycomycetaceae</taxon>
        <taxon>Stackebrandtia</taxon>
    </lineage>
</organism>
<dbReference type="PANTHER" id="PTHR34310:SF5">
    <property type="entry name" value="DUF427 DOMAIN PROTEIN (AFU_ORTHOLOGUE AFUA_3G02220)"/>
    <property type="match status" value="1"/>
</dbReference>